<dbReference type="RefSeq" id="WP_295454485.1">
    <property type="nucleotide sequence ID" value="NZ_BAABWU010000007.1"/>
</dbReference>
<evidence type="ECO:0000259" key="2">
    <source>
        <dbReference type="Pfam" id="PF07687"/>
    </source>
</evidence>
<dbReference type="SUPFAM" id="SSF55031">
    <property type="entry name" value="Bacterial exopeptidase dimerisation domain"/>
    <property type="match status" value="1"/>
</dbReference>
<reference evidence="3 4" key="1">
    <citation type="submission" date="2024-04" db="EMBL/GenBank/DDBJ databases">
        <title>Draft genome sequence of Pseudophaeobacter arcticus NBRC 116598.</title>
        <authorList>
            <person name="Miyakawa T."/>
            <person name="Kusuya Y."/>
            <person name="Miura T."/>
        </authorList>
    </citation>
    <scope>NUCLEOTIDE SEQUENCE [LARGE SCALE GENOMIC DNA]</scope>
    <source>
        <strain evidence="3 4">SU-CL00105</strain>
    </source>
</reference>
<dbReference type="InterPro" id="IPR011650">
    <property type="entry name" value="Peptidase_M20_dimer"/>
</dbReference>
<dbReference type="PIRSF" id="PIRSF005962">
    <property type="entry name" value="Pept_M20D_amidohydro"/>
    <property type="match status" value="1"/>
</dbReference>
<dbReference type="Pfam" id="PF07687">
    <property type="entry name" value="M20_dimer"/>
    <property type="match status" value="1"/>
</dbReference>
<protein>
    <submittedName>
        <fullName evidence="3">M20 aminoacylase family protein</fullName>
    </submittedName>
</protein>
<keyword evidence="4" id="KW-1185">Reference proteome</keyword>
<dbReference type="Gene3D" id="3.30.70.360">
    <property type="match status" value="1"/>
</dbReference>
<dbReference type="SUPFAM" id="SSF53187">
    <property type="entry name" value="Zn-dependent exopeptidases"/>
    <property type="match status" value="1"/>
</dbReference>
<dbReference type="Pfam" id="PF01546">
    <property type="entry name" value="Peptidase_M20"/>
    <property type="match status" value="1"/>
</dbReference>
<evidence type="ECO:0000313" key="4">
    <source>
        <dbReference type="Proteomes" id="UP001441944"/>
    </source>
</evidence>
<gene>
    <name evidence="3" type="ORF">NBRC116598_22300</name>
</gene>
<name>A0ABQ0ALP1_9RHOB</name>
<keyword evidence="1" id="KW-0378">Hydrolase</keyword>
<dbReference type="PANTHER" id="PTHR11014">
    <property type="entry name" value="PEPTIDASE M20 FAMILY MEMBER"/>
    <property type="match status" value="1"/>
</dbReference>
<evidence type="ECO:0000256" key="1">
    <source>
        <dbReference type="ARBA" id="ARBA00022801"/>
    </source>
</evidence>
<sequence length="391" mass="41601">MAVVNRIADFAPEMKTWRQHLHQIPELALDLPKTAAYVAERLREIGVDELHEGIATSGMVAIINGQGNTAGQGPTIGLRADMDALPIPEETGVDYASQHAGNMHACGHDGHTTMLLGAAKYLAETRNFSGRVALIFQPAEEAIGGARIMVEEGIMERFDIGEVYALHNAPGLPVGSFVTTPGALMAAVDTFHIHIQGVGGHGAMPHETRDPVMAACGIAQALQTIISRNHHTLEDLVVSVTQIHTGTVDNVIPDTAYINGTVRTFNPQVQAMVMRRMEEIVAGQAASYGVTAELNYEVGYPATINDAAKAGFAAEVAGEVSGPENVEADGGREMGAEDFSYMLNARPGAYLFLGQGESAGLHHPKYNFNDDIAPIGASFFARVVERAQPLG</sequence>
<dbReference type="Proteomes" id="UP001441944">
    <property type="component" value="Unassembled WGS sequence"/>
</dbReference>
<feature type="domain" description="Peptidase M20 dimerisation" evidence="2">
    <location>
        <begin position="190"/>
        <end position="286"/>
    </location>
</feature>
<dbReference type="PANTHER" id="PTHR11014:SF63">
    <property type="entry name" value="METALLOPEPTIDASE, PUTATIVE (AFU_ORTHOLOGUE AFUA_6G09600)-RELATED"/>
    <property type="match status" value="1"/>
</dbReference>
<dbReference type="InterPro" id="IPR017439">
    <property type="entry name" value="Amidohydrolase"/>
</dbReference>
<dbReference type="InterPro" id="IPR002933">
    <property type="entry name" value="Peptidase_M20"/>
</dbReference>
<accession>A0ABQ0ALP1</accession>
<dbReference type="NCBIfam" id="TIGR01891">
    <property type="entry name" value="amidohydrolases"/>
    <property type="match status" value="1"/>
</dbReference>
<dbReference type="InterPro" id="IPR036264">
    <property type="entry name" value="Bact_exopeptidase_dim_dom"/>
</dbReference>
<proteinExistence type="predicted"/>
<dbReference type="Gene3D" id="3.40.630.10">
    <property type="entry name" value="Zn peptidases"/>
    <property type="match status" value="1"/>
</dbReference>
<comment type="caution">
    <text evidence="3">The sequence shown here is derived from an EMBL/GenBank/DDBJ whole genome shotgun (WGS) entry which is preliminary data.</text>
</comment>
<organism evidence="3 4">
    <name type="scientific">Pseudophaeobacter arcticus</name>
    <dbReference type="NCBI Taxonomy" id="385492"/>
    <lineage>
        <taxon>Bacteria</taxon>
        <taxon>Pseudomonadati</taxon>
        <taxon>Pseudomonadota</taxon>
        <taxon>Alphaproteobacteria</taxon>
        <taxon>Rhodobacterales</taxon>
        <taxon>Paracoccaceae</taxon>
        <taxon>Pseudophaeobacter</taxon>
    </lineage>
</organism>
<dbReference type="EMBL" id="BAABWU010000007">
    <property type="protein sequence ID" value="GAA6196786.1"/>
    <property type="molecule type" value="Genomic_DNA"/>
</dbReference>
<evidence type="ECO:0000313" key="3">
    <source>
        <dbReference type="EMBL" id="GAA6196786.1"/>
    </source>
</evidence>
<dbReference type="CDD" id="cd05666">
    <property type="entry name" value="M20_Acy1-like"/>
    <property type="match status" value="1"/>
</dbReference>